<dbReference type="InterPro" id="IPR033756">
    <property type="entry name" value="YlxH/NBP35"/>
</dbReference>
<organism evidence="9 10">
    <name type="scientific">Daphnia sinensis</name>
    <dbReference type="NCBI Taxonomy" id="1820382"/>
    <lineage>
        <taxon>Eukaryota</taxon>
        <taxon>Metazoa</taxon>
        <taxon>Ecdysozoa</taxon>
        <taxon>Arthropoda</taxon>
        <taxon>Crustacea</taxon>
        <taxon>Branchiopoda</taxon>
        <taxon>Diplostraca</taxon>
        <taxon>Cladocera</taxon>
        <taxon>Anomopoda</taxon>
        <taxon>Daphniidae</taxon>
        <taxon>Daphnia</taxon>
        <taxon>Daphnia similis group</taxon>
    </lineage>
</organism>
<keyword evidence="5 8" id="KW-0067">ATP-binding</keyword>
<proteinExistence type="inferred from homology"/>
<evidence type="ECO:0000256" key="8">
    <source>
        <dbReference type="HAMAP-Rule" id="MF_03038"/>
    </source>
</evidence>
<feature type="binding site" evidence="8">
    <location>
        <position position="64"/>
    </location>
    <ligand>
        <name>[4Fe-4S] cluster</name>
        <dbReference type="ChEBI" id="CHEBI:49883"/>
        <label>1</label>
    </ligand>
</feature>
<reference evidence="9" key="1">
    <citation type="submission" date="2022-05" db="EMBL/GenBank/DDBJ databases">
        <title>A multi-omics perspective on studying reproductive biology in Daphnia sinensis.</title>
        <authorList>
            <person name="Jia J."/>
        </authorList>
    </citation>
    <scope>NUCLEOTIDE SEQUENCE</scope>
    <source>
        <strain evidence="9">WSL</strain>
    </source>
</reference>
<evidence type="ECO:0000256" key="3">
    <source>
        <dbReference type="ARBA" id="ARBA00022723"/>
    </source>
</evidence>
<evidence type="ECO:0000313" key="10">
    <source>
        <dbReference type="Proteomes" id="UP000820818"/>
    </source>
</evidence>
<keyword evidence="4 8" id="KW-0547">Nucleotide-binding</keyword>
<dbReference type="PANTHER" id="PTHR23264:SF35">
    <property type="entry name" value="CYTOSOLIC FE-S CLUSTER ASSEMBLY FACTOR NUBP1"/>
    <property type="match status" value="1"/>
</dbReference>
<evidence type="ECO:0000256" key="2">
    <source>
        <dbReference type="ARBA" id="ARBA00022490"/>
    </source>
</evidence>
<dbReference type="HAMAP" id="MF_02040">
    <property type="entry name" value="Mrp_NBP35"/>
    <property type="match status" value="1"/>
</dbReference>
<evidence type="ECO:0000256" key="4">
    <source>
        <dbReference type="ARBA" id="ARBA00022741"/>
    </source>
</evidence>
<dbReference type="Pfam" id="PF10609">
    <property type="entry name" value="ParA"/>
    <property type="match status" value="1"/>
</dbReference>
<keyword evidence="2 8" id="KW-0963">Cytoplasm</keyword>
<comment type="subcellular location">
    <subcellularLocation>
        <location evidence="8">Cytoplasm</location>
    </subcellularLocation>
</comment>
<feature type="binding site" evidence="8">
    <location>
        <position position="278"/>
    </location>
    <ligand>
        <name>[4Fe-4S] cluster</name>
        <dbReference type="ChEBI" id="CHEBI:49883"/>
        <label>2</label>
        <note>ligand shared with heterodimeric partner</note>
    </ligand>
</feature>
<keyword evidence="6 8" id="KW-0408">Iron</keyword>
<dbReference type="GO" id="GO:0046872">
    <property type="term" value="F:metal ion binding"/>
    <property type="evidence" value="ECO:0007669"/>
    <property type="project" value="UniProtKB-KW"/>
</dbReference>
<dbReference type="InterPro" id="IPR028601">
    <property type="entry name" value="NUBP1/Nbp35"/>
</dbReference>
<comment type="cofactor">
    <cofactor evidence="8">
        <name>[4Fe-4S] cluster</name>
        <dbReference type="ChEBI" id="CHEBI:49883"/>
    </cofactor>
    <text evidence="8">Binds 4 [4Fe-4S] clusters per heterotetramer. Contains two stable clusters in the N-termini of NUBP1 and two labile, bridging clusters between subunits of the NUBP1-NUBP2 heterotetramer.</text>
</comment>
<dbReference type="PANTHER" id="PTHR23264">
    <property type="entry name" value="NUCLEOTIDE-BINDING PROTEIN NBP35 YEAST -RELATED"/>
    <property type="match status" value="1"/>
</dbReference>
<protein>
    <recommendedName>
        <fullName evidence="8">Cytosolic Fe-S cluster assembly factor NUBP1 homolog</fullName>
    </recommendedName>
</protein>
<keyword evidence="1 8" id="KW-0004">4Fe-4S</keyword>
<dbReference type="GO" id="GO:0016226">
    <property type="term" value="P:iron-sulfur cluster assembly"/>
    <property type="evidence" value="ECO:0007669"/>
    <property type="project" value="UniProtKB-UniRule"/>
</dbReference>
<keyword evidence="10" id="KW-1185">Reference proteome</keyword>
<dbReference type="SUPFAM" id="SSF52540">
    <property type="entry name" value="P-loop containing nucleoside triphosphate hydrolases"/>
    <property type="match status" value="1"/>
</dbReference>
<dbReference type="GO" id="GO:0005829">
    <property type="term" value="C:cytosol"/>
    <property type="evidence" value="ECO:0007669"/>
    <property type="project" value="TreeGrafter"/>
</dbReference>
<keyword evidence="7 8" id="KW-0411">Iron-sulfur</keyword>
<evidence type="ECO:0000256" key="6">
    <source>
        <dbReference type="ARBA" id="ARBA00023004"/>
    </source>
</evidence>
<feature type="binding site" evidence="8">
    <location>
        <position position="47"/>
    </location>
    <ligand>
        <name>[4Fe-4S] cluster</name>
        <dbReference type="ChEBI" id="CHEBI:49883"/>
        <label>1</label>
    </ligand>
</feature>
<dbReference type="CDD" id="cd02037">
    <property type="entry name" value="Mrp_NBP35"/>
    <property type="match status" value="1"/>
</dbReference>
<dbReference type="Gene3D" id="3.40.50.300">
    <property type="entry name" value="P-loop containing nucleotide triphosphate hydrolases"/>
    <property type="match status" value="1"/>
</dbReference>
<dbReference type="Proteomes" id="UP000820818">
    <property type="component" value="Unassembled WGS sequence"/>
</dbReference>
<comment type="similarity">
    <text evidence="8">Belongs to the Mrp/NBP35 ATP-binding proteins family. NUBP1/NBP35 subfamily.</text>
</comment>
<comment type="caution">
    <text evidence="9">The sequence shown here is derived from an EMBL/GenBank/DDBJ whole genome shotgun (WGS) entry which is preliminary data.</text>
</comment>
<dbReference type="EMBL" id="WJBH02000021">
    <property type="protein sequence ID" value="KAI9551267.1"/>
    <property type="molecule type" value="Genomic_DNA"/>
</dbReference>
<dbReference type="AlphaFoldDB" id="A0AAD5PLV3"/>
<feature type="binding site" evidence="8">
    <location>
        <position position="61"/>
    </location>
    <ligand>
        <name>[4Fe-4S] cluster</name>
        <dbReference type="ChEBI" id="CHEBI:49883"/>
        <label>1</label>
    </ligand>
</feature>
<sequence length="350" mass="38089">MLTKSADDVPFVSNFRVFIFGSAHVLKNCVIQQINMETQMENIPEHCPGIQSESAGKASTCAGCPNQKICESGEAKLEDPKIIAGIQQRMLNVKHKVLILSGKGGVGKSTITTMIARVFAQDQTKNIAVMDVDICGPSTPRIMGVEGETVHQSGSGWSPVYIGENLSLMSVGLLLGSPDDAVIWRGPKKNGLIKQFLTEVDWGSLDYLFMDTPPGTSDEHLSIAQYMIPCQLTGAVIVTSPQEISLLDVRKEINFCRKVNIPIIGIVENMSWFVCPKCTKESIIFPASTGGARQMASEFQLPFLGQIPLDHRLAQSCDEGNDFFETYSDSATAAAFIELGKAIDAEIRKL</sequence>
<feature type="binding site" evidence="8">
    <location>
        <position position="70"/>
    </location>
    <ligand>
        <name>[4Fe-4S] cluster</name>
        <dbReference type="ChEBI" id="CHEBI:49883"/>
        <label>1</label>
    </ligand>
</feature>
<dbReference type="HAMAP" id="MF_03038">
    <property type="entry name" value="NUBP1"/>
    <property type="match status" value="1"/>
</dbReference>
<dbReference type="GO" id="GO:0005524">
    <property type="term" value="F:ATP binding"/>
    <property type="evidence" value="ECO:0007669"/>
    <property type="project" value="UniProtKB-KW"/>
</dbReference>
<gene>
    <name evidence="9" type="ORF">GHT06_002292</name>
</gene>
<accession>A0AAD5PLV3</accession>
<feature type="binding site" evidence="8">
    <location>
        <position position="275"/>
    </location>
    <ligand>
        <name>[4Fe-4S] cluster</name>
        <dbReference type="ChEBI" id="CHEBI:49883"/>
        <label>2</label>
        <note>ligand shared with heterodimeric partner</note>
    </ligand>
</feature>
<dbReference type="FunFam" id="3.40.50.300:FF:001119">
    <property type="entry name" value="Iron-sulfur cluster carrier protein"/>
    <property type="match status" value="1"/>
</dbReference>
<dbReference type="GO" id="GO:0140663">
    <property type="term" value="F:ATP-dependent FeS chaperone activity"/>
    <property type="evidence" value="ECO:0007669"/>
    <property type="project" value="InterPro"/>
</dbReference>
<evidence type="ECO:0000313" key="9">
    <source>
        <dbReference type="EMBL" id="KAI9551267.1"/>
    </source>
</evidence>
<dbReference type="InterPro" id="IPR019591">
    <property type="entry name" value="Mrp/NBP35_ATP-bd"/>
</dbReference>
<name>A0AAD5PLV3_9CRUS</name>
<feature type="binding site" evidence="8">
    <location>
        <begin position="102"/>
        <end position="109"/>
    </location>
    <ligand>
        <name>ATP</name>
        <dbReference type="ChEBI" id="CHEBI:30616"/>
    </ligand>
</feature>
<dbReference type="InterPro" id="IPR027417">
    <property type="entry name" value="P-loop_NTPase"/>
</dbReference>
<keyword evidence="3 8" id="KW-0479">Metal-binding</keyword>
<dbReference type="GO" id="GO:0051539">
    <property type="term" value="F:4 iron, 4 sulfur cluster binding"/>
    <property type="evidence" value="ECO:0007669"/>
    <property type="project" value="UniProtKB-UniRule"/>
</dbReference>
<evidence type="ECO:0000256" key="7">
    <source>
        <dbReference type="ARBA" id="ARBA00023014"/>
    </source>
</evidence>
<comment type="function">
    <text evidence="8">Component of the cytosolic iron-sulfur (Fe/S) protein assembly (CIA) machinery. Required for maturation of extramitochondrial Fe-S proteins. The NUBP1-NUBP2 heterotetramer forms a Fe-S scaffold complex, mediating the de novo assembly of an Fe-S cluster and its transfer to target apoproteins.</text>
</comment>
<evidence type="ECO:0000256" key="1">
    <source>
        <dbReference type="ARBA" id="ARBA00022485"/>
    </source>
</evidence>
<comment type="subunit">
    <text evidence="8">Heterotetramer of 2 NUBP1 and 2 NUBP2 chains.</text>
</comment>
<evidence type="ECO:0000256" key="5">
    <source>
        <dbReference type="ARBA" id="ARBA00022840"/>
    </source>
</evidence>